<gene>
    <name evidence="3" type="ORF">SAMN05878503_1015</name>
</gene>
<proteinExistence type="predicted"/>
<evidence type="ECO:0000256" key="1">
    <source>
        <dbReference type="SAM" id="MobiDB-lite"/>
    </source>
</evidence>
<evidence type="ECO:0000313" key="4">
    <source>
        <dbReference type="Proteomes" id="UP000219467"/>
    </source>
</evidence>
<dbReference type="AlphaFoldDB" id="A0A285CK19"/>
<dbReference type="Proteomes" id="UP000219467">
    <property type="component" value="Unassembled WGS sequence"/>
</dbReference>
<keyword evidence="4" id="KW-1185">Reference proteome</keyword>
<dbReference type="InterPro" id="IPR002477">
    <property type="entry name" value="Peptidoglycan-bd-like"/>
</dbReference>
<protein>
    <submittedName>
        <fullName evidence="3">Uncharacterized protein (TIGR02594 family)</fullName>
    </submittedName>
</protein>
<reference evidence="4" key="1">
    <citation type="submission" date="2017-08" db="EMBL/GenBank/DDBJ databases">
        <authorList>
            <person name="Varghese N."/>
            <person name="Submissions S."/>
        </authorList>
    </citation>
    <scope>NUCLEOTIDE SEQUENCE [LARGE SCALE GENOMIC DNA]</scope>
    <source>
        <strain evidence="4">JA234</strain>
    </source>
</reference>
<sequence length="212" mass="22740">MSEAVKMIQMGLQALGYSPGLIDGLDGPKTRAAAAAYAKGGAKGATANDGDLPWMREIRSVFGLHEVRDKARLTAWLKAGKFLGDPSDLPWCGEAVESAFARGLPGEPLPGALGENPFWARNWLQFGKAVAPTYGAVLVFSRDKGGHVGFAVGEDVASFYVLGGNQGDSVSIVRIHKSRLLDKARWPTTYPHIHKPLPRMTPEGIPQSANEF</sequence>
<feature type="domain" description="Peptidoglycan binding-like" evidence="2">
    <location>
        <begin position="2"/>
        <end position="33"/>
    </location>
</feature>
<accession>A0A285CK19</accession>
<dbReference type="Gene3D" id="1.10.101.10">
    <property type="entry name" value="PGBD-like superfamily/PGBD"/>
    <property type="match status" value="1"/>
</dbReference>
<evidence type="ECO:0000259" key="2">
    <source>
        <dbReference type="Pfam" id="PF01471"/>
    </source>
</evidence>
<dbReference type="EMBL" id="OAOQ01000001">
    <property type="protein sequence ID" value="SNX67373.1"/>
    <property type="molecule type" value="Genomic_DNA"/>
</dbReference>
<feature type="region of interest" description="Disordered" evidence="1">
    <location>
        <begin position="192"/>
        <end position="212"/>
    </location>
</feature>
<evidence type="ECO:0000313" key="3">
    <source>
        <dbReference type="EMBL" id="SNX67373.1"/>
    </source>
</evidence>
<dbReference type="Pfam" id="PF01471">
    <property type="entry name" value="PG_binding_1"/>
    <property type="match status" value="1"/>
</dbReference>
<name>A0A285CK19_9RHOB</name>
<dbReference type="InterPro" id="IPR036366">
    <property type="entry name" value="PGBDSf"/>
</dbReference>
<organism evidence="3 4">
    <name type="scientific">Cereibacter ovatus</name>
    <dbReference type="NCBI Taxonomy" id="439529"/>
    <lineage>
        <taxon>Bacteria</taxon>
        <taxon>Pseudomonadati</taxon>
        <taxon>Pseudomonadota</taxon>
        <taxon>Alphaproteobacteria</taxon>
        <taxon>Rhodobacterales</taxon>
        <taxon>Paracoccaceae</taxon>
        <taxon>Cereibacter</taxon>
    </lineage>
</organism>
<dbReference type="RefSeq" id="WP_235840888.1">
    <property type="nucleotide sequence ID" value="NZ_OAOQ01000001.1"/>
</dbReference>